<dbReference type="EMBL" id="CAJNOJ010000047">
    <property type="protein sequence ID" value="CAF0952272.1"/>
    <property type="molecule type" value="Genomic_DNA"/>
</dbReference>
<dbReference type="AlphaFoldDB" id="A0A814DC82"/>
<name>A0A814DC82_ADIRI</name>
<evidence type="ECO:0000256" key="3">
    <source>
        <dbReference type="ARBA" id="ARBA00022692"/>
    </source>
</evidence>
<evidence type="ECO:0000256" key="5">
    <source>
        <dbReference type="ARBA" id="ARBA00023136"/>
    </source>
</evidence>
<dbReference type="InterPro" id="IPR024989">
    <property type="entry name" value="MFS_assoc_dom"/>
</dbReference>
<feature type="transmembrane region" description="Helical" evidence="7">
    <location>
        <begin position="494"/>
        <end position="514"/>
    </location>
</feature>
<feature type="compositionally biased region" description="Low complexity" evidence="6">
    <location>
        <begin position="249"/>
        <end position="258"/>
    </location>
</feature>
<feature type="domain" description="Major facilitator superfamily associated" evidence="8">
    <location>
        <begin position="77"/>
        <end position="649"/>
    </location>
</feature>
<dbReference type="PANTHER" id="PTHR16172">
    <property type="entry name" value="MAJOR FACILITATOR SUPERFAMILY DOMAIN-CONTAINING PROTEIN 6-LIKE"/>
    <property type="match status" value="1"/>
</dbReference>
<organism evidence="9 10">
    <name type="scientific">Adineta ricciae</name>
    <name type="common">Rotifer</name>
    <dbReference type="NCBI Taxonomy" id="249248"/>
    <lineage>
        <taxon>Eukaryota</taxon>
        <taxon>Metazoa</taxon>
        <taxon>Spiralia</taxon>
        <taxon>Gnathifera</taxon>
        <taxon>Rotifera</taxon>
        <taxon>Eurotatoria</taxon>
        <taxon>Bdelloidea</taxon>
        <taxon>Adinetida</taxon>
        <taxon>Adinetidae</taxon>
        <taxon>Adineta</taxon>
    </lineage>
</organism>
<comment type="similarity">
    <text evidence="2">Belongs to the major facilitator superfamily. MFSD6 family.</text>
</comment>
<keyword evidence="5 7" id="KW-0472">Membrane</keyword>
<dbReference type="InterPro" id="IPR036259">
    <property type="entry name" value="MFS_trans_sf"/>
</dbReference>
<evidence type="ECO:0000259" key="8">
    <source>
        <dbReference type="Pfam" id="PF12832"/>
    </source>
</evidence>
<feature type="region of interest" description="Disordered" evidence="6">
    <location>
        <begin position="784"/>
        <end position="817"/>
    </location>
</feature>
<evidence type="ECO:0000313" key="9">
    <source>
        <dbReference type="EMBL" id="CAF0952272.1"/>
    </source>
</evidence>
<feature type="transmembrane region" description="Helical" evidence="7">
    <location>
        <begin position="556"/>
        <end position="579"/>
    </location>
</feature>
<feature type="transmembrane region" description="Helical" evidence="7">
    <location>
        <begin position="80"/>
        <end position="98"/>
    </location>
</feature>
<feature type="compositionally biased region" description="Polar residues" evidence="6">
    <location>
        <begin position="8"/>
        <end position="23"/>
    </location>
</feature>
<comment type="caution">
    <text evidence="9">The sequence shown here is derived from an EMBL/GenBank/DDBJ whole genome shotgun (WGS) entry which is preliminary data.</text>
</comment>
<feature type="region of interest" description="Disordered" evidence="6">
    <location>
        <begin position="1"/>
        <end position="37"/>
    </location>
</feature>
<reference evidence="9" key="1">
    <citation type="submission" date="2021-02" db="EMBL/GenBank/DDBJ databases">
        <authorList>
            <person name="Nowell W R."/>
        </authorList>
    </citation>
    <scope>NUCLEOTIDE SEQUENCE</scope>
</reference>
<dbReference type="Gene3D" id="1.20.1250.20">
    <property type="entry name" value="MFS general substrate transporter like domains"/>
    <property type="match status" value="3"/>
</dbReference>
<dbReference type="OrthoDB" id="5989317at2759"/>
<keyword evidence="4 7" id="KW-1133">Transmembrane helix</keyword>
<feature type="transmembrane region" description="Helical" evidence="7">
    <location>
        <begin position="147"/>
        <end position="165"/>
    </location>
</feature>
<evidence type="ECO:0000256" key="4">
    <source>
        <dbReference type="ARBA" id="ARBA00022989"/>
    </source>
</evidence>
<accession>A0A814DC82</accession>
<evidence type="ECO:0000256" key="2">
    <source>
        <dbReference type="ARBA" id="ARBA00005241"/>
    </source>
</evidence>
<feature type="transmembrane region" description="Helical" evidence="7">
    <location>
        <begin position="647"/>
        <end position="664"/>
    </location>
</feature>
<evidence type="ECO:0000256" key="6">
    <source>
        <dbReference type="SAM" id="MobiDB-lite"/>
    </source>
</evidence>
<comment type="subcellular location">
    <subcellularLocation>
        <location evidence="1">Membrane</location>
        <topology evidence="1">Multi-pass membrane protein</topology>
    </subcellularLocation>
</comment>
<protein>
    <recommendedName>
        <fullName evidence="8">Major facilitator superfamily associated domain-containing protein</fullName>
    </recommendedName>
</protein>
<feature type="compositionally biased region" description="Polar residues" evidence="6">
    <location>
        <begin position="808"/>
        <end position="817"/>
    </location>
</feature>
<evidence type="ECO:0000256" key="1">
    <source>
        <dbReference type="ARBA" id="ARBA00004141"/>
    </source>
</evidence>
<feature type="transmembrane region" description="Helical" evidence="7">
    <location>
        <begin position="337"/>
        <end position="367"/>
    </location>
</feature>
<keyword evidence="3 7" id="KW-0812">Transmembrane</keyword>
<feature type="transmembrane region" description="Helical" evidence="7">
    <location>
        <begin position="526"/>
        <end position="544"/>
    </location>
</feature>
<dbReference type="Pfam" id="PF12832">
    <property type="entry name" value="MFS_1_like"/>
    <property type="match status" value="1"/>
</dbReference>
<feature type="transmembrane region" description="Helical" evidence="7">
    <location>
        <begin position="379"/>
        <end position="396"/>
    </location>
</feature>
<dbReference type="InterPro" id="IPR051717">
    <property type="entry name" value="MFS_MFSD6"/>
</dbReference>
<dbReference type="Proteomes" id="UP000663852">
    <property type="component" value="Unassembled WGS sequence"/>
</dbReference>
<dbReference type="CDD" id="cd17335">
    <property type="entry name" value="MFS_MFSD6"/>
    <property type="match status" value="1"/>
</dbReference>
<proteinExistence type="inferred from homology"/>
<evidence type="ECO:0000313" key="10">
    <source>
        <dbReference type="Proteomes" id="UP000663852"/>
    </source>
</evidence>
<evidence type="ECO:0000256" key="7">
    <source>
        <dbReference type="SAM" id="Phobius"/>
    </source>
</evidence>
<feature type="region of interest" description="Disordered" evidence="6">
    <location>
        <begin position="240"/>
        <end position="274"/>
    </location>
</feature>
<gene>
    <name evidence="9" type="ORF">EDS130_LOCUS12406</name>
</gene>
<dbReference type="GO" id="GO:0016020">
    <property type="term" value="C:membrane"/>
    <property type="evidence" value="ECO:0007669"/>
    <property type="project" value="UniProtKB-SubCell"/>
</dbReference>
<dbReference type="PANTHER" id="PTHR16172:SF2">
    <property type="entry name" value="MAJOR FACILITATOR SUPERFAMILY DOMAIN-CONTAINING PROTEIN 6"/>
    <property type="match status" value="1"/>
</dbReference>
<sequence>MDSRDRYQNMTDPYRQQQNQEQTELYEYEGEQKSSKSRLGNLLDSSFIPKSSEALRRAPNLLDSLPANVNRTLLFAKLFYFWYFAAFGSLFPLMSIYFKQMGMGPSYCGILMGFRNFEEKKTEPFVEFVSAPFWSVVSTRFRQAKQILIMAILSWIIFTVAIGLIKPPPHSCWREMNSTHQVIERVGSYSTSTIKPTVKLIVKRQLIKSPSSSALDKTKESIDRPNRILNSTMTTKITLTSRRRKTRKTTTTTTTRTTLPSHFNQEDDDIDSNEEDNPINENHQINFKQPSNINYLVPINKPHKSMGNPLSITHTNISLVKPLASPILYDKKDVRNVFMVFLLLIIVGEFFSAPAITLADACTLSYLGQDTELYGRQRMFGSLGWGLAIFIVATILDQSKSLTFHACGTSGPLEKNYTICFAAFTVCMTFALISASRFEFSYDKNEQLPLHTSNAESKRSTKSNVNNEEQYQTSNTIKLMQIIQIFMTLKNGTFLFIAWWMGCGVGLVFTFLFWHLQDLGGSPTLFGVASVINHTSELCAYFFLHELIHRFGHIKILYLGLLGNFVRFVYISIISNPWWVLPFEFIQGLTHAAVWATACSYLSQAAPENLRISCQGVLQGFHFGFGRGCGALFGGFFASSFGTDITFRVYGNICLIFVGIFTYVNHRFPDGIGGEQRNFNVDDSHEISGNPPLLAPHGAPANPKWQTKYSSGLTAGIKQESIHSTPLSTSNMKTDFRRGDTMQYSYTQLLVVIFCTMLIVDHVDAIRVRIPALRISSSFSKTADTNKKKAAAQKTDIQHPAKTIPLKISSSGSKDGF</sequence>
<dbReference type="SUPFAM" id="SSF103473">
    <property type="entry name" value="MFS general substrate transporter"/>
    <property type="match status" value="2"/>
</dbReference>